<dbReference type="GO" id="GO:0003677">
    <property type="term" value="F:DNA binding"/>
    <property type="evidence" value="ECO:0007669"/>
    <property type="project" value="InterPro"/>
</dbReference>
<dbReference type="EMBL" id="JAFLCK010000040">
    <property type="protein sequence ID" value="MBN8662487.1"/>
    <property type="molecule type" value="Genomic_DNA"/>
</dbReference>
<dbReference type="Proteomes" id="UP000664277">
    <property type="component" value="Unassembled WGS sequence"/>
</dbReference>
<protein>
    <submittedName>
        <fullName evidence="2">Helix-turn-helix domain-containing protein</fullName>
    </submittedName>
</protein>
<dbReference type="SUPFAM" id="SSF46955">
    <property type="entry name" value="Putative DNA-binding domain"/>
    <property type="match status" value="1"/>
</dbReference>
<comment type="caution">
    <text evidence="2">The sequence shown here is derived from an EMBL/GenBank/DDBJ whole genome shotgun (WGS) entry which is preliminary data.</text>
</comment>
<proteinExistence type="predicted"/>
<reference evidence="2" key="1">
    <citation type="submission" date="2021-02" db="EMBL/GenBank/DDBJ databases">
        <title>Genome-Resolved Metagenomics of a Microbial Community Performing Photosynthetic Biological Nutrient Removal.</title>
        <authorList>
            <person name="Mcdaniel E.A."/>
        </authorList>
    </citation>
    <scope>NUCLEOTIDE SEQUENCE</scope>
    <source>
        <strain evidence="2">UWPOB_OBS1</strain>
    </source>
</reference>
<dbReference type="NCBIfam" id="TIGR01764">
    <property type="entry name" value="excise"/>
    <property type="match status" value="1"/>
</dbReference>
<dbReference type="AlphaFoldDB" id="A0A8J7PJF5"/>
<sequence>MASSAVREPIYAGRDQAAAVQAFGKAMNAIKKARLIGPEGQEIPIPEPLYRVLEQVIPLLTADMAVSIVPVGHLLTTQEAADLLNVSRPHLIKLLEEGSISFERVGTHRRIRFEDLMEYKHKRDKERRKALRKLTEMAQEAGLYDEE</sequence>
<evidence type="ECO:0000313" key="2">
    <source>
        <dbReference type="EMBL" id="MBN8662487.1"/>
    </source>
</evidence>
<evidence type="ECO:0000313" key="3">
    <source>
        <dbReference type="Proteomes" id="UP000664277"/>
    </source>
</evidence>
<gene>
    <name evidence="2" type="ORF">J0M35_19110</name>
</gene>
<dbReference type="InterPro" id="IPR041657">
    <property type="entry name" value="HTH_17"/>
</dbReference>
<dbReference type="Pfam" id="PF12728">
    <property type="entry name" value="HTH_17"/>
    <property type="match status" value="1"/>
</dbReference>
<evidence type="ECO:0000259" key="1">
    <source>
        <dbReference type="Pfam" id="PF12728"/>
    </source>
</evidence>
<feature type="domain" description="Helix-turn-helix" evidence="1">
    <location>
        <begin position="74"/>
        <end position="123"/>
    </location>
</feature>
<dbReference type="InterPro" id="IPR010093">
    <property type="entry name" value="SinI_DNA-bd"/>
</dbReference>
<organism evidence="2 3">
    <name type="scientific">Candidatus Obscuribacter phosphatis</name>
    <dbReference type="NCBI Taxonomy" id="1906157"/>
    <lineage>
        <taxon>Bacteria</taxon>
        <taxon>Bacillati</taxon>
        <taxon>Candidatus Melainabacteria</taxon>
        <taxon>Candidatus Obscuribacterales</taxon>
        <taxon>Candidatus Obscuribacteraceae</taxon>
        <taxon>Candidatus Obscuribacter</taxon>
    </lineage>
</organism>
<name>A0A8J7PJF5_9BACT</name>
<accession>A0A8J7PJF5</accession>
<dbReference type="InterPro" id="IPR009061">
    <property type="entry name" value="DNA-bd_dom_put_sf"/>
</dbReference>